<reference evidence="3" key="2">
    <citation type="submission" date="2020-09" db="EMBL/GenBank/DDBJ databases">
        <authorList>
            <person name="Sun Q."/>
            <person name="Kim S."/>
        </authorList>
    </citation>
    <scope>NUCLEOTIDE SEQUENCE</scope>
    <source>
        <strain evidence="3">KCTC 32337</strain>
    </source>
</reference>
<sequence length="156" mass="17886">MLRKFLYSLLIIAGLLGGMYGYSLVRTDFRTDDDVAHKWRDYEGQWVVVNYFALWCAPCLREMPELNQFYLHDGEQTPLFAISYDDVSQDELVEIKRKFDIQFPVITHAEQPLPMEKPNSLPATFIIGPDGEVKKQLLGEQSAASLRSAIDILKTL</sequence>
<dbReference type="Gene3D" id="3.40.30.10">
    <property type="entry name" value="Glutaredoxin"/>
    <property type="match status" value="1"/>
</dbReference>
<evidence type="ECO:0000259" key="2">
    <source>
        <dbReference type="PROSITE" id="PS51352"/>
    </source>
</evidence>
<feature type="domain" description="Thioredoxin" evidence="2">
    <location>
        <begin position="13"/>
        <end position="155"/>
    </location>
</feature>
<evidence type="ECO:0000313" key="3">
    <source>
        <dbReference type="EMBL" id="GGZ67163.1"/>
    </source>
</evidence>
<dbReference type="SUPFAM" id="SSF52833">
    <property type="entry name" value="Thioredoxin-like"/>
    <property type="match status" value="1"/>
</dbReference>
<gene>
    <name evidence="3" type="ORF">GCM10011274_27100</name>
</gene>
<organism evidence="3 4">
    <name type="scientific">Paraglaciecola chathamensis</name>
    <dbReference type="NCBI Taxonomy" id="368405"/>
    <lineage>
        <taxon>Bacteria</taxon>
        <taxon>Pseudomonadati</taxon>
        <taxon>Pseudomonadota</taxon>
        <taxon>Gammaproteobacteria</taxon>
        <taxon>Alteromonadales</taxon>
        <taxon>Alteromonadaceae</taxon>
        <taxon>Paraglaciecola</taxon>
    </lineage>
</organism>
<evidence type="ECO:0000313" key="4">
    <source>
        <dbReference type="Proteomes" id="UP000622604"/>
    </source>
</evidence>
<proteinExistence type="predicted"/>
<dbReference type="InterPro" id="IPR017937">
    <property type="entry name" value="Thioredoxin_CS"/>
</dbReference>
<dbReference type="PROSITE" id="PS00194">
    <property type="entry name" value="THIOREDOXIN_1"/>
    <property type="match status" value="1"/>
</dbReference>
<accession>A0A8H9IBH1</accession>
<dbReference type="InterPro" id="IPR050553">
    <property type="entry name" value="Thioredoxin_ResA/DsbE_sf"/>
</dbReference>
<dbReference type="RefSeq" id="WP_013754015.1">
    <property type="nucleotide sequence ID" value="NZ_BMZC01000007.1"/>
</dbReference>
<keyword evidence="1" id="KW-0676">Redox-active center</keyword>
<dbReference type="InterPro" id="IPR036249">
    <property type="entry name" value="Thioredoxin-like_sf"/>
</dbReference>
<dbReference type="InterPro" id="IPR013766">
    <property type="entry name" value="Thioredoxin_domain"/>
</dbReference>
<dbReference type="CDD" id="cd02966">
    <property type="entry name" value="TlpA_like_family"/>
    <property type="match status" value="1"/>
</dbReference>
<dbReference type="PANTHER" id="PTHR42852:SF13">
    <property type="entry name" value="PROTEIN DIPZ"/>
    <property type="match status" value="1"/>
</dbReference>
<dbReference type="Pfam" id="PF00578">
    <property type="entry name" value="AhpC-TSA"/>
    <property type="match status" value="1"/>
</dbReference>
<comment type="caution">
    <text evidence="3">The sequence shown here is derived from an EMBL/GenBank/DDBJ whole genome shotgun (WGS) entry which is preliminary data.</text>
</comment>
<evidence type="ECO:0000256" key="1">
    <source>
        <dbReference type="ARBA" id="ARBA00023284"/>
    </source>
</evidence>
<dbReference type="EMBL" id="BMZC01000007">
    <property type="protein sequence ID" value="GGZ67163.1"/>
    <property type="molecule type" value="Genomic_DNA"/>
</dbReference>
<dbReference type="AlphaFoldDB" id="A0A8H9IBH1"/>
<reference evidence="3" key="1">
    <citation type="journal article" date="2014" name="Int. J. Syst. Evol. Microbiol.">
        <title>Complete genome sequence of Corynebacterium casei LMG S-19264T (=DSM 44701T), isolated from a smear-ripened cheese.</title>
        <authorList>
            <consortium name="US DOE Joint Genome Institute (JGI-PGF)"/>
            <person name="Walter F."/>
            <person name="Albersmeier A."/>
            <person name="Kalinowski J."/>
            <person name="Ruckert C."/>
        </authorList>
    </citation>
    <scope>NUCLEOTIDE SEQUENCE</scope>
    <source>
        <strain evidence="3">KCTC 32337</strain>
    </source>
</reference>
<dbReference type="Proteomes" id="UP000622604">
    <property type="component" value="Unassembled WGS sequence"/>
</dbReference>
<dbReference type="GO" id="GO:0016209">
    <property type="term" value="F:antioxidant activity"/>
    <property type="evidence" value="ECO:0007669"/>
    <property type="project" value="InterPro"/>
</dbReference>
<protein>
    <recommendedName>
        <fullName evidence="2">Thioredoxin domain-containing protein</fullName>
    </recommendedName>
</protein>
<dbReference type="GO" id="GO:0015036">
    <property type="term" value="F:disulfide oxidoreductase activity"/>
    <property type="evidence" value="ECO:0007669"/>
    <property type="project" value="UniProtKB-ARBA"/>
</dbReference>
<dbReference type="InterPro" id="IPR000866">
    <property type="entry name" value="AhpC/TSA"/>
</dbReference>
<dbReference type="PROSITE" id="PS51352">
    <property type="entry name" value="THIOREDOXIN_2"/>
    <property type="match status" value="1"/>
</dbReference>
<name>A0A8H9IBH1_9ALTE</name>
<dbReference type="PANTHER" id="PTHR42852">
    <property type="entry name" value="THIOL:DISULFIDE INTERCHANGE PROTEIN DSBE"/>
    <property type="match status" value="1"/>
</dbReference>